<dbReference type="SUPFAM" id="SSF117074">
    <property type="entry name" value="Hypothetical protein PA1324"/>
    <property type="match status" value="1"/>
</dbReference>
<evidence type="ECO:0000313" key="11">
    <source>
        <dbReference type="EMBL" id="KJU82154.1"/>
    </source>
</evidence>
<dbReference type="InterPro" id="IPR000719">
    <property type="entry name" value="Prot_kinase_dom"/>
</dbReference>
<organism evidence="11 12">
    <name type="scientific">Candidatus Magnetobacterium bavaricum</name>
    <dbReference type="NCBI Taxonomy" id="29290"/>
    <lineage>
        <taxon>Bacteria</taxon>
        <taxon>Pseudomonadati</taxon>
        <taxon>Nitrospirota</taxon>
        <taxon>Thermodesulfovibrionia</taxon>
        <taxon>Thermodesulfovibrionales</taxon>
        <taxon>Candidatus Magnetobacteriaceae</taxon>
        <taxon>Candidatus Magnetobacterium</taxon>
    </lineage>
</organism>
<dbReference type="Gene3D" id="3.30.200.20">
    <property type="entry name" value="Phosphorylase Kinase, domain 1"/>
    <property type="match status" value="1"/>
</dbReference>
<feature type="domain" description="Protein kinase" evidence="10">
    <location>
        <begin position="12"/>
        <end position="255"/>
    </location>
</feature>
<sequence>MTPRQQTLRQRYRIEQELRRKDGTVIYVAKDLVNDRVCAVKAIHMVAGIDQEGIELLKQESKVLYNLNHPNIPKFIDFFTEQTDTGVTAYLVHEYIAGKNLQELVDEGRRFTEQQMTTVTHTLLLTLRYLHGFSPPLIHRAITPSNIVIDKRGKPYLLNLVSGQTKTPNGYTPQEQLQGTAVTASDLYALGMSIVFVLSHVPPQDIPQRGQRYDFRGLVNISYRLANVLEKMIQPNVKYRYQNANDVLRDMEPITLAKAPTGGNNQQVAIVLAVVAMVVVVALIMINPLFSDMDNEIREKLRPFKVYSWGNKSVPPPVTAPSAKQPADITDSKAVITTQKQTYQPHEPIVVQYSALPGNAQDWLTIVQSNAPTDSYRQWFYTKGQTDGSYQFNGLPPGSYEVRLYYDWPRGGYNLVKRHRFDVREGE</sequence>
<dbReference type="AlphaFoldDB" id="A0A0F3GJL2"/>
<keyword evidence="12" id="KW-1185">Reference proteome</keyword>
<evidence type="ECO:0000256" key="1">
    <source>
        <dbReference type="ARBA" id="ARBA00012513"/>
    </source>
</evidence>
<dbReference type="GO" id="GO:0106310">
    <property type="term" value="F:protein serine kinase activity"/>
    <property type="evidence" value="ECO:0007669"/>
    <property type="project" value="RHEA"/>
</dbReference>
<comment type="caution">
    <text evidence="11">The sequence shown here is derived from an EMBL/GenBank/DDBJ whole genome shotgun (WGS) entry which is preliminary data.</text>
</comment>
<evidence type="ECO:0000256" key="6">
    <source>
        <dbReference type="ARBA" id="ARBA00022840"/>
    </source>
</evidence>
<dbReference type="EMBL" id="LACI01002410">
    <property type="protein sequence ID" value="KJU82154.1"/>
    <property type="molecule type" value="Genomic_DNA"/>
</dbReference>
<dbReference type="SUPFAM" id="SSF56112">
    <property type="entry name" value="Protein kinase-like (PK-like)"/>
    <property type="match status" value="1"/>
</dbReference>
<feature type="transmembrane region" description="Helical" evidence="9">
    <location>
        <begin position="268"/>
        <end position="290"/>
    </location>
</feature>
<dbReference type="SMART" id="SM00220">
    <property type="entry name" value="S_TKc"/>
    <property type="match status" value="1"/>
</dbReference>
<evidence type="ECO:0000256" key="9">
    <source>
        <dbReference type="SAM" id="Phobius"/>
    </source>
</evidence>
<name>A0A0F3GJL2_9BACT</name>
<proteinExistence type="predicted"/>
<dbReference type="PANTHER" id="PTHR24363">
    <property type="entry name" value="SERINE/THREONINE PROTEIN KINASE"/>
    <property type="match status" value="1"/>
</dbReference>
<dbReference type="InterPro" id="IPR011009">
    <property type="entry name" value="Kinase-like_dom_sf"/>
</dbReference>
<dbReference type="Gene3D" id="1.10.510.10">
    <property type="entry name" value="Transferase(Phosphotransferase) domain 1"/>
    <property type="match status" value="1"/>
</dbReference>
<evidence type="ECO:0000259" key="10">
    <source>
        <dbReference type="PROSITE" id="PS50011"/>
    </source>
</evidence>
<dbReference type="EC" id="2.7.11.1" evidence="1"/>
<comment type="catalytic activity">
    <reaction evidence="8">
        <text>L-seryl-[protein] + ATP = O-phospho-L-seryl-[protein] + ADP + H(+)</text>
        <dbReference type="Rhea" id="RHEA:17989"/>
        <dbReference type="Rhea" id="RHEA-COMP:9863"/>
        <dbReference type="Rhea" id="RHEA-COMP:11604"/>
        <dbReference type="ChEBI" id="CHEBI:15378"/>
        <dbReference type="ChEBI" id="CHEBI:29999"/>
        <dbReference type="ChEBI" id="CHEBI:30616"/>
        <dbReference type="ChEBI" id="CHEBI:83421"/>
        <dbReference type="ChEBI" id="CHEBI:456216"/>
        <dbReference type="EC" id="2.7.11.1"/>
    </reaction>
</comment>
<evidence type="ECO:0000256" key="7">
    <source>
        <dbReference type="ARBA" id="ARBA00047899"/>
    </source>
</evidence>
<evidence type="ECO:0000256" key="3">
    <source>
        <dbReference type="ARBA" id="ARBA00022679"/>
    </source>
</evidence>
<evidence type="ECO:0000256" key="4">
    <source>
        <dbReference type="ARBA" id="ARBA00022741"/>
    </source>
</evidence>
<keyword evidence="9" id="KW-0472">Membrane</keyword>
<accession>A0A0F3GJL2</accession>
<dbReference type="PROSITE" id="PS50011">
    <property type="entry name" value="PROTEIN_KINASE_DOM"/>
    <property type="match status" value="1"/>
</dbReference>
<dbReference type="Pfam" id="PF00069">
    <property type="entry name" value="Pkinase"/>
    <property type="match status" value="1"/>
</dbReference>
<dbReference type="PANTHER" id="PTHR24363:SF0">
    <property type="entry name" value="SERINE_THREONINE KINASE LIKE DOMAIN CONTAINING 1"/>
    <property type="match status" value="1"/>
</dbReference>
<protein>
    <recommendedName>
        <fullName evidence="1">non-specific serine/threonine protein kinase</fullName>
        <ecNumber evidence="1">2.7.11.1</ecNumber>
    </recommendedName>
</protein>
<keyword evidence="2 11" id="KW-0723">Serine/threonine-protein kinase</keyword>
<evidence type="ECO:0000256" key="5">
    <source>
        <dbReference type="ARBA" id="ARBA00022777"/>
    </source>
</evidence>
<comment type="catalytic activity">
    <reaction evidence="7">
        <text>L-threonyl-[protein] + ATP = O-phospho-L-threonyl-[protein] + ADP + H(+)</text>
        <dbReference type="Rhea" id="RHEA:46608"/>
        <dbReference type="Rhea" id="RHEA-COMP:11060"/>
        <dbReference type="Rhea" id="RHEA-COMP:11605"/>
        <dbReference type="ChEBI" id="CHEBI:15378"/>
        <dbReference type="ChEBI" id="CHEBI:30013"/>
        <dbReference type="ChEBI" id="CHEBI:30616"/>
        <dbReference type="ChEBI" id="CHEBI:61977"/>
        <dbReference type="ChEBI" id="CHEBI:456216"/>
        <dbReference type="EC" id="2.7.11.1"/>
    </reaction>
</comment>
<keyword evidence="4" id="KW-0547">Nucleotide-binding</keyword>
<dbReference type="GO" id="GO:0005524">
    <property type="term" value="F:ATP binding"/>
    <property type="evidence" value="ECO:0007669"/>
    <property type="project" value="UniProtKB-KW"/>
</dbReference>
<keyword evidence="9" id="KW-1133">Transmembrane helix</keyword>
<keyword evidence="9" id="KW-0812">Transmembrane</keyword>
<evidence type="ECO:0000313" key="12">
    <source>
        <dbReference type="Proteomes" id="UP000033423"/>
    </source>
</evidence>
<dbReference type="Proteomes" id="UP000033423">
    <property type="component" value="Unassembled WGS sequence"/>
</dbReference>
<keyword evidence="6" id="KW-0067">ATP-binding</keyword>
<reference evidence="11 12" key="1">
    <citation type="submission" date="2015-02" db="EMBL/GenBank/DDBJ databases">
        <title>Single-cell genomics of uncultivated deep-branching MTB reveals a conserved set of magnetosome genes.</title>
        <authorList>
            <person name="Kolinko S."/>
            <person name="Richter M."/>
            <person name="Glockner F.O."/>
            <person name="Brachmann A."/>
            <person name="Schuler D."/>
        </authorList>
    </citation>
    <scope>NUCLEOTIDE SEQUENCE [LARGE SCALE GENOMIC DNA]</scope>
    <source>
        <strain evidence="11">TM-1</strain>
    </source>
</reference>
<evidence type="ECO:0000256" key="8">
    <source>
        <dbReference type="ARBA" id="ARBA00048679"/>
    </source>
</evidence>
<keyword evidence="5 11" id="KW-0418">Kinase</keyword>
<gene>
    <name evidence="11" type="ORF">MBAV_005635</name>
</gene>
<evidence type="ECO:0000256" key="2">
    <source>
        <dbReference type="ARBA" id="ARBA00022527"/>
    </source>
</evidence>
<dbReference type="GO" id="GO:0004674">
    <property type="term" value="F:protein serine/threonine kinase activity"/>
    <property type="evidence" value="ECO:0007669"/>
    <property type="project" value="UniProtKB-KW"/>
</dbReference>
<keyword evidence="3 11" id="KW-0808">Transferase</keyword>